<name>A0A0V0T6V0_9BILA</name>
<dbReference type="EMBL" id="JYDJ01000527">
    <property type="protein sequence ID" value="KRX34694.1"/>
    <property type="molecule type" value="Genomic_DNA"/>
</dbReference>
<dbReference type="AlphaFoldDB" id="A0A0V0T6V0"/>
<gene>
    <name evidence="1" type="ORF">T05_2210</name>
</gene>
<sequence length="121" mass="13496">MPTNGKCPNASRKYSPTAEFSDEVVQKTIRLVDVVETLMLFQERDVLNYVITTKSCGDAQLLNNQMIQYEFSCVLVPVIPMVVITDLNNSASVNPLCEVLTNSVLIRCICSNETVMFVTVE</sequence>
<comment type="caution">
    <text evidence="1">The sequence shown here is derived from an EMBL/GenBank/DDBJ whole genome shotgun (WGS) entry which is preliminary data.</text>
</comment>
<protein>
    <submittedName>
        <fullName evidence="1">Uncharacterized protein</fullName>
    </submittedName>
</protein>
<evidence type="ECO:0000313" key="2">
    <source>
        <dbReference type="Proteomes" id="UP000055048"/>
    </source>
</evidence>
<reference evidence="1 2" key="1">
    <citation type="submission" date="2015-01" db="EMBL/GenBank/DDBJ databases">
        <title>Evolution of Trichinella species and genotypes.</title>
        <authorList>
            <person name="Korhonen P.K."/>
            <person name="Edoardo P."/>
            <person name="Giuseppe L.R."/>
            <person name="Gasser R.B."/>
        </authorList>
    </citation>
    <scope>NUCLEOTIDE SEQUENCE [LARGE SCALE GENOMIC DNA]</scope>
    <source>
        <strain evidence="1">ISS417</strain>
    </source>
</reference>
<dbReference type="STRING" id="144512.A0A0V0T6V0"/>
<organism evidence="1 2">
    <name type="scientific">Trichinella murrelli</name>
    <dbReference type="NCBI Taxonomy" id="144512"/>
    <lineage>
        <taxon>Eukaryota</taxon>
        <taxon>Metazoa</taxon>
        <taxon>Ecdysozoa</taxon>
        <taxon>Nematoda</taxon>
        <taxon>Enoplea</taxon>
        <taxon>Dorylaimia</taxon>
        <taxon>Trichinellida</taxon>
        <taxon>Trichinellidae</taxon>
        <taxon>Trichinella</taxon>
    </lineage>
</organism>
<accession>A0A0V0T6V0</accession>
<evidence type="ECO:0000313" key="1">
    <source>
        <dbReference type="EMBL" id="KRX34694.1"/>
    </source>
</evidence>
<proteinExistence type="predicted"/>
<keyword evidence="2" id="KW-1185">Reference proteome</keyword>
<dbReference type="Proteomes" id="UP000055048">
    <property type="component" value="Unassembled WGS sequence"/>
</dbReference>